<dbReference type="EMBL" id="OZ034817">
    <property type="protein sequence ID" value="CAL1382411.1"/>
    <property type="molecule type" value="Genomic_DNA"/>
</dbReference>
<name>A0AAV2E923_9ROSI</name>
<organism evidence="2 3">
    <name type="scientific">Linum trigynum</name>
    <dbReference type="NCBI Taxonomy" id="586398"/>
    <lineage>
        <taxon>Eukaryota</taxon>
        <taxon>Viridiplantae</taxon>
        <taxon>Streptophyta</taxon>
        <taxon>Embryophyta</taxon>
        <taxon>Tracheophyta</taxon>
        <taxon>Spermatophyta</taxon>
        <taxon>Magnoliopsida</taxon>
        <taxon>eudicotyledons</taxon>
        <taxon>Gunneridae</taxon>
        <taxon>Pentapetalae</taxon>
        <taxon>rosids</taxon>
        <taxon>fabids</taxon>
        <taxon>Malpighiales</taxon>
        <taxon>Linaceae</taxon>
        <taxon>Linum</taxon>
    </lineage>
</organism>
<sequence>MMTRGLSLSLSDEEDYDNCFSPSSADNGERQLGKVGVEADKRELTVRERQGFWRGIAWIGIQWWPMGLPPTASSGAPSLLECGGRTGEW</sequence>
<dbReference type="Proteomes" id="UP001497516">
    <property type="component" value="Chromosome 4"/>
</dbReference>
<feature type="region of interest" description="Disordered" evidence="1">
    <location>
        <begin position="1"/>
        <end position="34"/>
    </location>
</feature>
<protein>
    <submittedName>
        <fullName evidence="2">Uncharacterized protein</fullName>
    </submittedName>
</protein>
<reference evidence="2 3" key="1">
    <citation type="submission" date="2024-04" db="EMBL/GenBank/DDBJ databases">
        <authorList>
            <person name="Fracassetti M."/>
        </authorList>
    </citation>
    <scope>NUCLEOTIDE SEQUENCE [LARGE SCALE GENOMIC DNA]</scope>
</reference>
<evidence type="ECO:0000313" key="3">
    <source>
        <dbReference type="Proteomes" id="UP001497516"/>
    </source>
</evidence>
<evidence type="ECO:0000313" key="2">
    <source>
        <dbReference type="EMBL" id="CAL1382411.1"/>
    </source>
</evidence>
<proteinExistence type="predicted"/>
<evidence type="ECO:0000256" key="1">
    <source>
        <dbReference type="SAM" id="MobiDB-lite"/>
    </source>
</evidence>
<feature type="compositionally biased region" description="Polar residues" evidence="1">
    <location>
        <begin position="1"/>
        <end position="10"/>
    </location>
</feature>
<keyword evidence="3" id="KW-1185">Reference proteome</keyword>
<dbReference type="AlphaFoldDB" id="A0AAV2E923"/>
<gene>
    <name evidence="2" type="ORF">LTRI10_LOCUS23738</name>
</gene>
<accession>A0AAV2E923</accession>